<dbReference type="Pfam" id="PF18478">
    <property type="entry name" value="PIN_10"/>
    <property type="match status" value="1"/>
</dbReference>
<keyword evidence="3" id="KW-1185">Reference proteome</keyword>
<reference evidence="2 3" key="1">
    <citation type="submission" date="2019-07" db="EMBL/GenBank/DDBJ databases">
        <title>Whole genome shotgun sequence of Pseudonocardia asaccharolytica NBRC 16224.</title>
        <authorList>
            <person name="Hosoyama A."/>
            <person name="Uohara A."/>
            <person name="Ohji S."/>
            <person name="Ichikawa N."/>
        </authorList>
    </citation>
    <scope>NUCLEOTIDE SEQUENCE [LARGE SCALE GENOMIC DNA]</scope>
    <source>
        <strain evidence="2 3">NBRC 16224</strain>
    </source>
</reference>
<proteinExistence type="predicted"/>
<protein>
    <recommendedName>
        <fullName evidence="1">VapC45 PIN like domain-containing protein</fullName>
    </recommendedName>
</protein>
<gene>
    <name evidence="2" type="ORF">PA7_22090</name>
</gene>
<sequence length="100" mass="11359">MRPAETVPDVRWIADATADGRILVGADRFILRNPLERHAIRRAGARYIVFGTNDMRMVRMIELFEANLPLIRAPAGRPGPWAYRGAQHSLDRLVLNCHDI</sequence>
<feature type="domain" description="VapC45 PIN like" evidence="1">
    <location>
        <begin position="5"/>
        <end position="50"/>
    </location>
</feature>
<comment type="caution">
    <text evidence="2">The sequence shown here is derived from an EMBL/GenBank/DDBJ whole genome shotgun (WGS) entry which is preliminary data.</text>
</comment>
<name>A0A511D0Q5_9PSEU</name>
<dbReference type="InterPro" id="IPR041375">
    <property type="entry name" value="VapC45_PIN-like"/>
</dbReference>
<evidence type="ECO:0000313" key="3">
    <source>
        <dbReference type="Proteomes" id="UP000321328"/>
    </source>
</evidence>
<dbReference type="STRING" id="1123024.GCA_000423625_01215"/>
<dbReference type="Proteomes" id="UP000321328">
    <property type="component" value="Unassembled WGS sequence"/>
</dbReference>
<accession>A0A511D0Q5</accession>
<evidence type="ECO:0000313" key="2">
    <source>
        <dbReference type="EMBL" id="GEL18372.1"/>
    </source>
</evidence>
<evidence type="ECO:0000259" key="1">
    <source>
        <dbReference type="Pfam" id="PF18478"/>
    </source>
</evidence>
<dbReference type="AlphaFoldDB" id="A0A511D0Q5"/>
<organism evidence="2 3">
    <name type="scientific">Pseudonocardia asaccharolytica DSM 44247 = NBRC 16224</name>
    <dbReference type="NCBI Taxonomy" id="1123024"/>
    <lineage>
        <taxon>Bacteria</taxon>
        <taxon>Bacillati</taxon>
        <taxon>Actinomycetota</taxon>
        <taxon>Actinomycetes</taxon>
        <taxon>Pseudonocardiales</taxon>
        <taxon>Pseudonocardiaceae</taxon>
        <taxon>Pseudonocardia</taxon>
    </lineage>
</organism>
<dbReference type="EMBL" id="BJVI01000019">
    <property type="protein sequence ID" value="GEL18372.1"/>
    <property type="molecule type" value="Genomic_DNA"/>
</dbReference>